<dbReference type="PRINTS" id="PR00080">
    <property type="entry name" value="SDRFAMILY"/>
</dbReference>
<dbReference type="CDD" id="cd05233">
    <property type="entry name" value="SDR_c"/>
    <property type="match status" value="1"/>
</dbReference>
<dbReference type="PANTHER" id="PTHR43086">
    <property type="entry name" value="VERY-LONG-CHAIN 3-OXOOACYL-COA REDUCTASE"/>
    <property type="match status" value="1"/>
</dbReference>
<dbReference type="Gene3D" id="3.40.50.720">
    <property type="entry name" value="NAD(P)-binding Rossmann-like Domain"/>
    <property type="match status" value="1"/>
</dbReference>
<dbReference type="EC" id="1.-.-.-" evidence="4"/>
<dbReference type="GO" id="GO:0016491">
    <property type="term" value="F:oxidoreductase activity"/>
    <property type="evidence" value="ECO:0007669"/>
    <property type="project" value="UniProtKB-KW"/>
</dbReference>
<evidence type="ECO:0000256" key="2">
    <source>
        <dbReference type="ARBA" id="ARBA00023002"/>
    </source>
</evidence>
<evidence type="ECO:0000256" key="3">
    <source>
        <dbReference type="RuleBase" id="RU000363"/>
    </source>
</evidence>
<dbReference type="InterPro" id="IPR036291">
    <property type="entry name" value="NAD(P)-bd_dom_sf"/>
</dbReference>
<accession>A0A3S4W591</accession>
<comment type="similarity">
    <text evidence="1 3">Belongs to the short-chain dehydrogenases/reductases (SDR) family.</text>
</comment>
<dbReference type="AlphaFoldDB" id="A0A3S4W591"/>
<gene>
    <name evidence="4" type="ORF">NCTC12967_00294</name>
</gene>
<dbReference type="Pfam" id="PF00106">
    <property type="entry name" value="adh_short"/>
    <property type="match status" value="1"/>
</dbReference>
<organism evidence="4 5">
    <name type="scientific">Arachnia propionica</name>
    <dbReference type="NCBI Taxonomy" id="1750"/>
    <lineage>
        <taxon>Bacteria</taxon>
        <taxon>Bacillati</taxon>
        <taxon>Actinomycetota</taxon>
        <taxon>Actinomycetes</taxon>
        <taxon>Propionibacteriales</taxon>
        <taxon>Propionibacteriaceae</taxon>
        <taxon>Arachnia</taxon>
    </lineage>
</organism>
<keyword evidence="5" id="KW-1185">Reference proteome</keyword>
<dbReference type="Proteomes" id="UP000273044">
    <property type="component" value="Chromosome"/>
</dbReference>
<name>A0A3S4W591_9ACTN</name>
<dbReference type="GeneID" id="64405791"/>
<evidence type="ECO:0000313" key="5">
    <source>
        <dbReference type="Proteomes" id="UP000273044"/>
    </source>
</evidence>
<evidence type="ECO:0000256" key="1">
    <source>
        <dbReference type="ARBA" id="ARBA00006484"/>
    </source>
</evidence>
<dbReference type="EMBL" id="LR134406">
    <property type="protein sequence ID" value="VEH69030.1"/>
    <property type="molecule type" value="Genomic_DNA"/>
</dbReference>
<dbReference type="SUPFAM" id="SSF51735">
    <property type="entry name" value="NAD(P)-binding Rossmann-fold domains"/>
    <property type="match status" value="1"/>
</dbReference>
<dbReference type="RefSeq" id="WP_061787295.1">
    <property type="nucleotide sequence ID" value="NZ_CP072386.1"/>
</dbReference>
<reference evidence="4 5" key="1">
    <citation type="submission" date="2018-12" db="EMBL/GenBank/DDBJ databases">
        <authorList>
            <consortium name="Pathogen Informatics"/>
        </authorList>
    </citation>
    <scope>NUCLEOTIDE SEQUENCE [LARGE SCALE GENOMIC DNA]</scope>
    <source>
        <strain evidence="4 5">NCTC12967</strain>
    </source>
</reference>
<proteinExistence type="inferred from homology"/>
<dbReference type="InterPro" id="IPR002347">
    <property type="entry name" value="SDR_fam"/>
</dbReference>
<sequence>MARALITGATAGIGNAFAKELAARGTDLVLVARNHDRLETTAADLSEVHGIEVEVLPADLSVRDDVMRVAQRLESETEPVDMLVNNAGFGLHASLIDASQIELHERAMDVMCLAMLILGGAAGRAMKARGRGRIVNVASTSGAIFTGNYSAIKAWARTWSTGLALELSGTGVTVTTLLPGWVRTEFHQRAGISATSLPSFVWIDADNLVKQCLRDVEKGRIESVPTKRWKASLFIADHGPRKFIRWFSRKLSASRRKR</sequence>
<dbReference type="PIRSF" id="PIRSF000126">
    <property type="entry name" value="11-beta-HSD1"/>
    <property type="match status" value="1"/>
</dbReference>
<evidence type="ECO:0000313" key="4">
    <source>
        <dbReference type="EMBL" id="VEH69030.1"/>
    </source>
</evidence>
<dbReference type="PRINTS" id="PR00081">
    <property type="entry name" value="GDHRDH"/>
</dbReference>
<keyword evidence="2 4" id="KW-0560">Oxidoreductase</keyword>
<protein>
    <submittedName>
        <fullName evidence="4">Uncharacterized oxidoreductase SAV2478</fullName>
        <ecNumber evidence="4">1.-.-.-</ecNumber>
    </submittedName>
</protein>
<dbReference type="PANTHER" id="PTHR43086:SF3">
    <property type="entry name" value="NADP-DEPENDENT 3-HYDROXY ACID DEHYDROGENASE YDFG"/>
    <property type="match status" value="1"/>
</dbReference>